<reference evidence="1 2" key="1">
    <citation type="submission" date="2019-08" db="EMBL/GenBank/DDBJ databases">
        <title>In-depth cultivation of the pig gut microbiome towards novel bacterial diversity and tailored functional studies.</title>
        <authorList>
            <person name="Wylensek D."/>
            <person name="Hitch T.C.A."/>
            <person name="Clavel T."/>
        </authorList>
    </citation>
    <scope>NUCLEOTIDE SEQUENCE [LARGE SCALE GENOMIC DNA]</scope>
    <source>
        <strain evidence="1 2">Oil+RF-744-WCA-WT-13</strain>
    </source>
</reference>
<sequence>MESMNKAQSRSHEQKYRLLLLDIDGTLRPQKCTRIPEENVEEVRRIRSLGVQTAIATGRGRNSVPDAMLNGLSPDFWICAAGAQILTQDGKELFASRMSQTCMEALLCFADQRDFPLGFSFDDGLYFYRGFSYIEARNRTFGIPSTDRDCPNRDRHRKGMPFSAVAFPTQEDIQFFTSKHRDLGLRFAYFNVQTDDGRVGCDILRPDQDKANALDFLCRYLHIPTASAAAAGDGFNDIGMLKAAGLSYAMNHSLPEVKKAADRIPSPQGYEIANMCREIWPV</sequence>
<comment type="caution">
    <text evidence="1">The sequence shown here is derived from an EMBL/GenBank/DDBJ whole genome shotgun (WGS) entry which is preliminary data.</text>
</comment>
<dbReference type="InterPro" id="IPR036412">
    <property type="entry name" value="HAD-like_sf"/>
</dbReference>
<dbReference type="Gene3D" id="3.40.50.1000">
    <property type="entry name" value="HAD superfamily/HAD-like"/>
    <property type="match status" value="1"/>
</dbReference>
<organism evidence="1 2">
    <name type="scientific">Bilifractor porci</name>
    <dbReference type="NCBI Taxonomy" id="2606636"/>
    <lineage>
        <taxon>Bacteria</taxon>
        <taxon>Bacillati</taxon>
        <taxon>Bacillota</taxon>
        <taxon>Clostridia</taxon>
        <taxon>Lachnospirales</taxon>
        <taxon>Lachnospiraceae</taxon>
        <taxon>Bilifractor</taxon>
    </lineage>
</organism>
<dbReference type="InterPro" id="IPR006379">
    <property type="entry name" value="HAD-SF_hydro_IIB"/>
</dbReference>
<dbReference type="AlphaFoldDB" id="A0A7X2TPW7"/>
<dbReference type="InterPro" id="IPR023214">
    <property type="entry name" value="HAD_sf"/>
</dbReference>
<dbReference type="SUPFAM" id="SSF56784">
    <property type="entry name" value="HAD-like"/>
    <property type="match status" value="1"/>
</dbReference>
<dbReference type="PANTHER" id="PTHR10000">
    <property type="entry name" value="PHOSPHOSERINE PHOSPHATASE"/>
    <property type="match status" value="1"/>
</dbReference>
<protein>
    <submittedName>
        <fullName evidence="1">HAD-IIB family hydrolase</fullName>
    </submittedName>
</protein>
<gene>
    <name evidence="1" type="ORF">FYJ60_12245</name>
</gene>
<dbReference type="NCBIfam" id="TIGR01484">
    <property type="entry name" value="HAD-SF-IIB"/>
    <property type="match status" value="1"/>
</dbReference>
<evidence type="ECO:0000313" key="2">
    <source>
        <dbReference type="Proteomes" id="UP000466864"/>
    </source>
</evidence>
<dbReference type="Gene3D" id="3.30.1240.10">
    <property type="match status" value="1"/>
</dbReference>
<dbReference type="GO" id="GO:0005829">
    <property type="term" value="C:cytosol"/>
    <property type="evidence" value="ECO:0007669"/>
    <property type="project" value="TreeGrafter"/>
</dbReference>
<dbReference type="GO" id="GO:0000287">
    <property type="term" value="F:magnesium ion binding"/>
    <property type="evidence" value="ECO:0007669"/>
    <property type="project" value="TreeGrafter"/>
</dbReference>
<name>A0A7X2TPW7_9FIRM</name>
<accession>A0A7X2TPW7</accession>
<keyword evidence="2" id="KW-1185">Reference proteome</keyword>
<dbReference type="GO" id="GO:0016791">
    <property type="term" value="F:phosphatase activity"/>
    <property type="evidence" value="ECO:0007669"/>
    <property type="project" value="UniProtKB-ARBA"/>
</dbReference>
<proteinExistence type="predicted"/>
<dbReference type="PANTHER" id="PTHR10000:SF8">
    <property type="entry name" value="HAD SUPERFAMILY HYDROLASE-LIKE, TYPE 3"/>
    <property type="match status" value="1"/>
</dbReference>
<keyword evidence="1" id="KW-0378">Hydrolase</keyword>
<dbReference type="Pfam" id="PF08282">
    <property type="entry name" value="Hydrolase_3"/>
    <property type="match status" value="1"/>
</dbReference>
<evidence type="ECO:0000313" key="1">
    <source>
        <dbReference type="EMBL" id="MST83065.1"/>
    </source>
</evidence>
<dbReference type="EMBL" id="VUMV01000015">
    <property type="protein sequence ID" value="MST83065.1"/>
    <property type="molecule type" value="Genomic_DNA"/>
</dbReference>
<dbReference type="Proteomes" id="UP000466864">
    <property type="component" value="Unassembled WGS sequence"/>
</dbReference>